<evidence type="ECO:0000313" key="5">
    <source>
        <dbReference type="Proteomes" id="UP000002221"/>
    </source>
</evidence>
<reference evidence="4 5" key="1">
    <citation type="journal article" date="2009" name="Stand. Genomic Sci.">
        <title>Complete genome sequence of Rhodothermus marinus type strain (R-10).</title>
        <authorList>
            <person name="Nolan M."/>
            <person name="Tindall B.J."/>
            <person name="Pomrenke H."/>
            <person name="Lapidus A."/>
            <person name="Copeland A."/>
            <person name="Glavina Del Rio T."/>
            <person name="Lucas S."/>
            <person name="Chen F."/>
            <person name="Tice H."/>
            <person name="Cheng J.F."/>
            <person name="Saunders E."/>
            <person name="Han C."/>
            <person name="Bruce D."/>
            <person name="Goodwin L."/>
            <person name="Chain P."/>
            <person name="Pitluck S."/>
            <person name="Ovchinikova G."/>
            <person name="Pati A."/>
            <person name="Ivanova N."/>
            <person name="Mavromatis K."/>
            <person name="Chen A."/>
            <person name="Palaniappan K."/>
            <person name="Land M."/>
            <person name="Hauser L."/>
            <person name="Chang Y.J."/>
            <person name="Jeffries C.D."/>
            <person name="Brettin T."/>
            <person name="Goker M."/>
            <person name="Bristow J."/>
            <person name="Eisen J.A."/>
            <person name="Markowitz V."/>
            <person name="Hugenholtz P."/>
            <person name="Kyrpides N.C."/>
            <person name="Klenk H.P."/>
            <person name="Detter J.C."/>
        </authorList>
    </citation>
    <scope>NUCLEOTIDE SEQUENCE [LARGE SCALE GENOMIC DNA]</scope>
    <source>
        <strain evidence="5">ATCC 43812 / DSM 4252 / R-10</strain>
    </source>
</reference>
<dbReference type="NCBIfam" id="TIGR02669">
    <property type="entry name" value="SpoIID_LytB"/>
    <property type="match status" value="1"/>
</dbReference>
<dbReference type="STRING" id="518766.Rmar_2187"/>
<protein>
    <submittedName>
        <fullName evidence="4">SpoIID/LytB domain protein</fullName>
    </submittedName>
</protein>
<dbReference type="EMBL" id="CP001807">
    <property type="protein sequence ID" value="ACY49066.1"/>
    <property type="molecule type" value="Genomic_DNA"/>
</dbReference>
<dbReference type="eggNOG" id="COG2385">
    <property type="taxonomic scope" value="Bacteria"/>
</dbReference>
<feature type="domain" description="Sporulation stage II protein D amidase enhancer LytB N-terminal" evidence="3">
    <location>
        <begin position="128"/>
        <end position="211"/>
    </location>
</feature>
<evidence type="ECO:0000256" key="2">
    <source>
        <dbReference type="SAM" id="SignalP"/>
    </source>
</evidence>
<gene>
    <name evidence="4" type="ordered locus">Rmar_2187</name>
</gene>
<organism evidence="4 5">
    <name type="scientific">Rhodothermus marinus (strain ATCC 43812 / DSM 4252 / R-10)</name>
    <name type="common">Rhodothermus obamensis</name>
    <dbReference type="NCBI Taxonomy" id="518766"/>
    <lineage>
        <taxon>Bacteria</taxon>
        <taxon>Pseudomonadati</taxon>
        <taxon>Rhodothermota</taxon>
        <taxon>Rhodothermia</taxon>
        <taxon>Rhodothermales</taxon>
        <taxon>Rhodothermaceae</taxon>
        <taxon>Rhodothermus</taxon>
    </lineage>
</organism>
<keyword evidence="5" id="KW-1185">Reference proteome</keyword>
<name>D0MDS2_RHOM4</name>
<sequence length="454" mass="50510">MLRGLPILLLLIGAVRTPAAQPVDTLRVQLFTGFQPDVVAVEPTAAARIYAEDFARPLLRLPAGAMLLVDRRGDELRLRTSQGTIFARWIRIYPEEGGHLRLTARRPGQTSGPFTYPGWIQIAPDPSGLQVLNHVALEDYVAAVLAREHHFDDLESTKALAVAIRTYTLRRLQTSDTLLDHAAHQMYEGIDRVTPLIREAVDQTRGEVLTYQGELIEAVYFAASGGHTANNEEVWDGVPQPYLRGQPDPYDRNAPFQHWEASVPRQRLLEILSRKYGTRITGFRIGSHSQDGRVATIELLRERGDPLTIRANEFRLLVNAHFGRHTLRSTFFTARRQGDIYHFEGKGFGHGVGLSQYGALEMSRQGYSYRDILAFYYPDTELHRYEAGALLAAGSPPEPGRPDDFAPPLARTPAASPESTAPAASGATRPVVAVGWSATPARTVERPTRRRIGW</sequence>
<evidence type="ECO:0000313" key="4">
    <source>
        <dbReference type="EMBL" id="ACY49066.1"/>
    </source>
</evidence>
<evidence type="ECO:0000256" key="1">
    <source>
        <dbReference type="SAM" id="MobiDB-lite"/>
    </source>
</evidence>
<feature type="signal peptide" evidence="2">
    <location>
        <begin position="1"/>
        <end position="20"/>
    </location>
</feature>
<evidence type="ECO:0000259" key="3">
    <source>
        <dbReference type="Pfam" id="PF08486"/>
    </source>
</evidence>
<dbReference type="InterPro" id="IPR013693">
    <property type="entry name" value="SpoIID/LytB_N"/>
</dbReference>
<feature type="region of interest" description="Disordered" evidence="1">
    <location>
        <begin position="393"/>
        <end position="428"/>
    </location>
</feature>
<feature type="compositionally biased region" description="Low complexity" evidence="1">
    <location>
        <begin position="411"/>
        <end position="428"/>
    </location>
</feature>
<dbReference type="InterPro" id="IPR013486">
    <property type="entry name" value="SpoIID/LytB"/>
</dbReference>
<dbReference type="KEGG" id="rmr:Rmar_2187"/>
<dbReference type="OrthoDB" id="9794671at2"/>
<dbReference type="Proteomes" id="UP000002221">
    <property type="component" value="Chromosome"/>
</dbReference>
<dbReference type="HOGENOM" id="CLU_021203_3_3_10"/>
<feature type="chain" id="PRO_5003011254" evidence="2">
    <location>
        <begin position="21"/>
        <end position="454"/>
    </location>
</feature>
<dbReference type="AlphaFoldDB" id="D0MDS2"/>
<accession>D0MDS2</accession>
<dbReference type="GO" id="GO:0030435">
    <property type="term" value="P:sporulation resulting in formation of a cellular spore"/>
    <property type="evidence" value="ECO:0007669"/>
    <property type="project" value="InterPro"/>
</dbReference>
<proteinExistence type="predicted"/>
<dbReference type="Pfam" id="PF08486">
    <property type="entry name" value="SpoIID"/>
    <property type="match status" value="1"/>
</dbReference>
<dbReference type="RefSeq" id="WP_012844676.1">
    <property type="nucleotide sequence ID" value="NC_013501.1"/>
</dbReference>
<keyword evidence="2" id="KW-0732">Signal</keyword>